<reference evidence="4 5" key="1">
    <citation type="submission" date="2018-03" db="EMBL/GenBank/DDBJ databases">
        <title>Genome sequence of Paenibacillus elgii strain AC13 an antimicrobial compound producing bacteria.</title>
        <authorList>
            <person name="Kurokawa A.S."/>
            <person name="Araujo J.F."/>
            <person name="Costa R.A."/>
            <person name="Ortega D.B."/>
            <person name="Pires A.S."/>
            <person name="Pappas G.J.Jr."/>
            <person name="Franco O.L."/>
            <person name="Barreto C."/>
            <person name="Magalhaes B.S."/>
            <person name="Kruger R.H."/>
        </authorList>
    </citation>
    <scope>NUCLEOTIDE SEQUENCE [LARGE SCALE GENOMIC DNA]</scope>
    <source>
        <strain evidence="4 5">AC13</strain>
    </source>
</reference>
<evidence type="ECO:0000256" key="2">
    <source>
        <dbReference type="SAM" id="SignalP"/>
    </source>
</evidence>
<dbReference type="Pfam" id="PF07833">
    <property type="entry name" value="Cu_amine_oxidN1"/>
    <property type="match status" value="2"/>
</dbReference>
<dbReference type="Proteomes" id="UP000244184">
    <property type="component" value="Unassembled WGS sequence"/>
</dbReference>
<name>A0A2T6G8P0_9BACL</name>
<feature type="domain" description="Copper amine oxidase-like N-terminal" evidence="3">
    <location>
        <begin position="211"/>
        <end position="317"/>
    </location>
</feature>
<evidence type="ECO:0000256" key="1">
    <source>
        <dbReference type="ARBA" id="ARBA00022737"/>
    </source>
</evidence>
<proteinExistence type="predicted"/>
<feature type="domain" description="Copper amine oxidase-like N-terminal" evidence="3">
    <location>
        <begin position="44"/>
        <end position="136"/>
    </location>
</feature>
<dbReference type="RefSeq" id="WP_108530248.1">
    <property type="nucleotide sequence ID" value="NZ_PYHP01000009.1"/>
</dbReference>
<protein>
    <recommendedName>
        <fullName evidence="3">Copper amine oxidase-like N-terminal domain-containing protein</fullName>
    </recommendedName>
</protein>
<sequence length="499" mass="55310">MKIKFRLSQTVSATLASAMLVTAVPAFAANSAKPGVNMDIGIQVDGRVLVPLRDISDEFGAKLSWEESTKSITLTKGSTTVQLKIGDPTVQVNGKSQTLDVPPQIKDGQTFVPIRFVAEAFGAKVEWDTKAQSTHIDTKEKDMYISARPYFELDGVPLVYDGEMKNGLPDGKGFAAKGTSIYGEKWFEGQWKDGKPVREEAPPGTEGYKIYINGSYLKSDYAPIVRNNAVYVPLWAVLGKVNASAQAVDGVIRINHPSRILLLRANSNLLTYYGGKLDSHTVRLDFPPISENDVIYVPLVFLTDYMDMKIVWGEQQRVDLTVGDLSKNNTWAQQVIISDGIKKLRLDSDAEAIWKKYPNLWVDSLPRSSDGAMNGGFERFEQLAVISYSGSTVVLSNGSKNVQFNFDSVEAIHRSFFTADPLAQFDWPESVKSVIRQQKVRIGMTQEQVLMSWGKPNDINKTNGSFGTFEQWVYRGSSIGTGNYLYFTDGVLTSTQTLK</sequence>
<gene>
    <name evidence="4" type="ORF">C8Z91_03345</name>
</gene>
<dbReference type="InterPro" id="IPR036582">
    <property type="entry name" value="Mao_N_sf"/>
</dbReference>
<accession>A0A2T6G8P0</accession>
<dbReference type="Gene3D" id="3.30.457.10">
    <property type="entry name" value="Copper amine oxidase-like, N-terminal domain"/>
    <property type="match status" value="1"/>
</dbReference>
<feature type="chain" id="PRO_5015586759" description="Copper amine oxidase-like N-terminal domain-containing protein" evidence="2">
    <location>
        <begin position="29"/>
        <end position="499"/>
    </location>
</feature>
<comment type="caution">
    <text evidence="4">The sequence shown here is derived from an EMBL/GenBank/DDBJ whole genome shotgun (WGS) entry which is preliminary data.</text>
</comment>
<dbReference type="SUPFAM" id="SSF55383">
    <property type="entry name" value="Copper amine oxidase, domain N"/>
    <property type="match status" value="2"/>
</dbReference>
<evidence type="ECO:0000313" key="4">
    <source>
        <dbReference type="EMBL" id="PUA40510.1"/>
    </source>
</evidence>
<dbReference type="Pfam" id="PF02493">
    <property type="entry name" value="MORN"/>
    <property type="match status" value="2"/>
</dbReference>
<keyword evidence="2" id="KW-0732">Signal</keyword>
<evidence type="ECO:0000259" key="3">
    <source>
        <dbReference type="Pfam" id="PF07833"/>
    </source>
</evidence>
<dbReference type="AlphaFoldDB" id="A0A2T6G8P0"/>
<dbReference type="InterPro" id="IPR012854">
    <property type="entry name" value="Cu_amine_oxidase-like_N"/>
</dbReference>
<keyword evidence="1" id="KW-0677">Repeat</keyword>
<evidence type="ECO:0000313" key="5">
    <source>
        <dbReference type="Proteomes" id="UP000244184"/>
    </source>
</evidence>
<dbReference type="EMBL" id="PYHP01000009">
    <property type="protein sequence ID" value="PUA40510.1"/>
    <property type="molecule type" value="Genomic_DNA"/>
</dbReference>
<dbReference type="InterPro" id="IPR003409">
    <property type="entry name" value="MORN"/>
</dbReference>
<organism evidence="4 5">
    <name type="scientific">Paenibacillus elgii</name>
    <dbReference type="NCBI Taxonomy" id="189691"/>
    <lineage>
        <taxon>Bacteria</taxon>
        <taxon>Bacillati</taxon>
        <taxon>Bacillota</taxon>
        <taxon>Bacilli</taxon>
        <taxon>Bacillales</taxon>
        <taxon>Paenibacillaceae</taxon>
        <taxon>Paenibacillus</taxon>
    </lineage>
</organism>
<feature type="signal peptide" evidence="2">
    <location>
        <begin position="1"/>
        <end position="28"/>
    </location>
</feature>